<dbReference type="Proteomes" id="UP001162001">
    <property type="component" value="Segment"/>
</dbReference>
<name>A0A7D3URA5_9VIRU</name>
<reference evidence="1 2" key="1">
    <citation type="submission" date="2020-04" db="EMBL/GenBank/DDBJ databases">
        <title>Advantages and limits of metagenomic assembly and binning of a giant virus.</title>
        <authorList>
            <person name="Schulz F."/>
            <person name="Andreani J."/>
            <person name="Francis R."/>
            <person name="Boudjemaa H."/>
            <person name="Bou Khalil J.Y."/>
            <person name="Lee J."/>
            <person name="La Scola B."/>
            <person name="Woyke T."/>
        </authorList>
    </citation>
    <scope>NUCLEOTIDE SEQUENCE [LARGE SCALE GENOMIC DNA]</scope>
    <source>
        <strain evidence="1 2">FV1/VV64</strain>
    </source>
</reference>
<accession>A0A7D3URA5</accession>
<gene>
    <name evidence="1" type="ORF">Fadolivirus_1_1015</name>
</gene>
<evidence type="ECO:0000313" key="2">
    <source>
        <dbReference type="Proteomes" id="UP001162001"/>
    </source>
</evidence>
<dbReference type="EMBL" id="MT418680">
    <property type="protein sequence ID" value="QKF94473.1"/>
    <property type="molecule type" value="Genomic_DNA"/>
</dbReference>
<keyword evidence="2" id="KW-1185">Reference proteome</keyword>
<evidence type="ECO:0000313" key="1">
    <source>
        <dbReference type="EMBL" id="QKF94473.1"/>
    </source>
</evidence>
<protein>
    <submittedName>
        <fullName evidence="1">Uncharacterized protein</fullName>
    </submittedName>
</protein>
<proteinExistence type="predicted"/>
<sequence length="380" mass="43313">MTTLVEIVDLLSAFTNKQNEDTVRIAGFEKQLNESTDRQASRNLRGVVTVARTELNKYILDTQNDISNRIINFLFGLEQFKDHGLLPINYHDDIKWCYVTLSDLGRLTARYVKLPKSWIPLGYLAGVLEDLVVIMRTAKQLSISPNHLITLDELVNGFDAYTKTETEGPRFPFLTKLFTLSRDRIIILLKSAIDAQGKARRIAIYNDLDDGQTYYYAIQGLLGGVKFDSRVVQTLTPDSTPPFAVHFTNKEVALNIWNQTETTAKRNRPSGIPLVVGAICKFDRPIHALTNIEFVDGYYRIVTIDKDIKDRMTHGIKDVNVRPKYESGLVIDLKKLVANMEHGKVQMNELGTLLVHDDIPHEYLLACLHTDEDLNHFWHI</sequence>
<organism evidence="1 2">
    <name type="scientific">Fadolivirus FV1/VV64</name>
    <dbReference type="NCBI Taxonomy" id="3070911"/>
    <lineage>
        <taxon>Viruses</taxon>
        <taxon>Varidnaviria</taxon>
        <taxon>Bamfordvirae</taxon>
        <taxon>Nucleocytoviricota</taxon>
        <taxon>Megaviricetes</taxon>
        <taxon>Imitervirales</taxon>
        <taxon>Mimiviridae</taxon>
        <taxon>Klosneuvirinae</taxon>
        <taxon>Fadolivirus</taxon>
        <taxon>Fadolivirus algeromassiliense</taxon>
    </lineage>
</organism>